<dbReference type="InterPro" id="IPR036047">
    <property type="entry name" value="F-box-like_dom_sf"/>
</dbReference>
<accession>A0AAV9VUX9</accession>
<dbReference type="InterPro" id="IPR001810">
    <property type="entry name" value="F-box_dom"/>
</dbReference>
<protein>
    <recommendedName>
        <fullName evidence="1">F-box domain-containing protein</fullName>
    </recommendedName>
</protein>
<keyword evidence="3" id="KW-1185">Reference proteome</keyword>
<comment type="caution">
    <text evidence="2">The sequence shown here is derived from an EMBL/GenBank/DDBJ whole genome shotgun (WGS) entry which is preliminary data.</text>
</comment>
<dbReference type="AlphaFoldDB" id="A0AAV9VUX9"/>
<gene>
    <name evidence="2" type="ORF">TWF481_002314</name>
</gene>
<proteinExistence type="predicted"/>
<dbReference type="SUPFAM" id="SSF81383">
    <property type="entry name" value="F-box domain"/>
    <property type="match status" value="1"/>
</dbReference>
<dbReference type="Gene3D" id="1.20.1280.50">
    <property type="match status" value="1"/>
</dbReference>
<evidence type="ECO:0000313" key="3">
    <source>
        <dbReference type="Proteomes" id="UP001370758"/>
    </source>
</evidence>
<organism evidence="2 3">
    <name type="scientific">Arthrobotrys musiformis</name>
    <dbReference type="NCBI Taxonomy" id="47236"/>
    <lineage>
        <taxon>Eukaryota</taxon>
        <taxon>Fungi</taxon>
        <taxon>Dikarya</taxon>
        <taxon>Ascomycota</taxon>
        <taxon>Pezizomycotina</taxon>
        <taxon>Orbiliomycetes</taxon>
        <taxon>Orbiliales</taxon>
        <taxon>Orbiliaceae</taxon>
        <taxon>Arthrobotrys</taxon>
    </lineage>
</organism>
<dbReference type="EMBL" id="JAVHJL010000011">
    <property type="protein sequence ID" value="KAK6496289.1"/>
    <property type="molecule type" value="Genomic_DNA"/>
</dbReference>
<evidence type="ECO:0000259" key="1">
    <source>
        <dbReference type="Pfam" id="PF12937"/>
    </source>
</evidence>
<sequence length="288" mass="33199">MANLKTLPVELQVQILSSITSFYDRTNAARVCKLWNKIINESSTASKLQYNYRSPTGFDGEYQTQVHKLLQLYSEDYVGTSGGPGTSLRGIFFSCTIENQKTKGCFIHDTLSTDSKQSKTTSLDISSSDILNDLVRKPLSDDARGESIAWQTPQFNRPNPDSKFIRLSFDISCTFGNKPDEIYTQRLRQKITSKFNVYETTTIRELVERSRRRVKDALRRAKLQISEPYELRFEVRGYGDHEDDRFLKLSVNIYHEDEDYATGNPFNVMRAARNRLSMVEPHMPDYIL</sequence>
<name>A0AAV9VUX9_9PEZI</name>
<evidence type="ECO:0000313" key="2">
    <source>
        <dbReference type="EMBL" id="KAK6496289.1"/>
    </source>
</evidence>
<feature type="domain" description="F-box" evidence="1">
    <location>
        <begin position="6"/>
        <end position="42"/>
    </location>
</feature>
<reference evidence="2 3" key="1">
    <citation type="submission" date="2023-08" db="EMBL/GenBank/DDBJ databases">
        <authorList>
            <person name="Palmer J.M."/>
        </authorList>
    </citation>
    <scope>NUCLEOTIDE SEQUENCE [LARGE SCALE GENOMIC DNA]</scope>
    <source>
        <strain evidence="2 3">TWF481</strain>
    </source>
</reference>
<dbReference type="Pfam" id="PF12937">
    <property type="entry name" value="F-box-like"/>
    <property type="match status" value="1"/>
</dbReference>
<dbReference type="Proteomes" id="UP001370758">
    <property type="component" value="Unassembled WGS sequence"/>
</dbReference>